<comment type="similarity">
    <text evidence="2">Belongs to the NAD(P)-dependent epimerase/dehydratase family. Dihydroflavonol-4-reductase subfamily.</text>
</comment>
<protein>
    <recommendedName>
        <fullName evidence="3">NAD-dependent epimerase/dehydratase domain-containing protein</fullName>
    </recommendedName>
</protein>
<evidence type="ECO:0000256" key="1">
    <source>
        <dbReference type="ARBA" id="ARBA00023002"/>
    </source>
</evidence>
<proteinExistence type="inferred from homology"/>
<evidence type="ECO:0000313" key="4">
    <source>
        <dbReference type="EMBL" id="KAF4958758.1"/>
    </source>
</evidence>
<dbReference type="InterPro" id="IPR050425">
    <property type="entry name" value="NAD(P)_dehydrat-like"/>
</dbReference>
<dbReference type="Gene3D" id="3.40.50.720">
    <property type="entry name" value="NAD(P)-binding Rossmann-like Domain"/>
    <property type="match status" value="2"/>
</dbReference>
<dbReference type="GO" id="GO:0016616">
    <property type="term" value="F:oxidoreductase activity, acting on the CH-OH group of donors, NAD or NADP as acceptor"/>
    <property type="evidence" value="ECO:0007669"/>
    <property type="project" value="TreeGrafter"/>
</dbReference>
<dbReference type="PANTHER" id="PTHR10366:SF562">
    <property type="entry name" value="ALDEHYDE REDUCTASE II (AFU_ORTHOLOGUE AFUA_1G11360)"/>
    <property type="match status" value="1"/>
</dbReference>
<dbReference type="Pfam" id="PF01370">
    <property type="entry name" value="Epimerase"/>
    <property type="match status" value="1"/>
</dbReference>
<dbReference type="InterPro" id="IPR036291">
    <property type="entry name" value="NAD(P)-bd_dom_sf"/>
</dbReference>
<keyword evidence="1" id="KW-0560">Oxidoreductase</keyword>
<reference evidence="4" key="2">
    <citation type="submission" date="2020-05" db="EMBL/GenBank/DDBJ databases">
        <authorList>
            <person name="Kim H.-S."/>
            <person name="Proctor R.H."/>
            <person name="Brown D.W."/>
        </authorList>
    </citation>
    <scope>NUCLEOTIDE SEQUENCE</scope>
    <source>
        <strain evidence="4">NRRL 45417</strain>
    </source>
</reference>
<feature type="domain" description="NAD-dependent epimerase/dehydratase" evidence="3">
    <location>
        <begin position="17"/>
        <end position="194"/>
    </location>
</feature>
<keyword evidence="5" id="KW-1185">Reference proteome</keyword>
<dbReference type="EMBL" id="JABFAI010000045">
    <property type="protein sequence ID" value="KAF4958758.1"/>
    <property type="molecule type" value="Genomic_DNA"/>
</dbReference>
<name>A0A8H4X1K3_9HYPO</name>
<dbReference type="OrthoDB" id="2735536at2759"/>
<sequence>MAPVLNTAFAIPTGSTILVTGVNGFIGSHVANEFLQRGYNVRGTARDTFKAGWIKDLFHGQYGQDKFSLWPVADLTSPHAFDKVTKGVAAIVHVASPLSLDSGTSTMIPDAIASALNALKAANNEPSVKRFVYTSSSTAAVFPEAEAPVIVDANTWNDKALSILQNSGSAPEWYVAYAASKVEAERAVWDFYQNGMTRRPDLVVNTANASPQYFIDVQDDAKLHVAAALLPDVQEERIFPWAETWNLDQILAILRAQNPGRTFVKDFQAMRYLADIEKPRLRCIQLLQALGEPGFTSLEESIRLNSEDLARAA</sequence>
<dbReference type="AlphaFoldDB" id="A0A8H4X1K3"/>
<accession>A0A8H4X1K3</accession>
<dbReference type="Proteomes" id="UP000604273">
    <property type="component" value="Unassembled WGS sequence"/>
</dbReference>
<comment type="caution">
    <text evidence="4">The sequence shown here is derived from an EMBL/GenBank/DDBJ whole genome shotgun (WGS) entry which is preliminary data.</text>
</comment>
<evidence type="ECO:0000256" key="2">
    <source>
        <dbReference type="ARBA" id="ARBA00023445"/>
    </source>
</evidence>
<reference evidence="4" key="1">
    <citation type="journal article" date="2020" name="BMC Genomics">
        <title>Correction to: Identification and distribution of gene clusters required for synthesis of sphingolipid metabolism inhibitors in diverse species of the filamentous fungus Fusarium.</title>
        <authorList>
            <person name="Kim H.S."/>
            <person name="Lohmar J.M."/>
            <person name="Busman M."/>
            <person name="Brown D.W."/>
            <person name="Naumann T.A."/>
            <person name="Divon H.H."/>
            <person name="Lysoe E."/>
            <person name="Uhlig S."/>
            <person name="Proctor R.H."/>
        </authorList>
    </citation>
    <scope>NUCLEOTIDE SEQUENCE</scope>
    <source>
        <strain evidence="4">NRRL 45417</strain>
    </source>
</reference>
<dbReference type="SUPFAM" id="SSF51735">
    <property type="entry name" value="NAD(P)-binding Rossmann-fold domains"/>
    <property type="match status" value="1"/>
</dbReference>
<gene>
    <name evidence="4" type="ORF">FGADI_2102</name>
</gene>
<dbReference type="InterPro" id="IPR001509">
    <property type="entry name" value="Epimerase_deHydtase"/>
</dbReference>
<evidence type="ECO:0000313" key="5">
    <source>
        <dbReference type="Proteomes" id="UP000604273"/>
    </source>
</evidence>
<organism evidence="4 5">
    <name type="scientific">Fusarium gaditjirri</name>
    <dbReference type="NCBI Taxonomy" id="282569"/>
    <lineage>
        <taxon>Eukaryota</taxon>
        <taxon>Fungi</taxon>
        <taxon>Dikarya</taxon>
        <taxon>Ascomycota</taxon>
        <taxon>Pezizomycotina</taxon>
        <taxon>Sordariomycetes</taxon>
        <taxon>Hypocreomycetidae</taxon>
        <taxon>Hypocreales</taxon>
        <taxon>Nectriaceae</taxon>
        <taxon>Fusarium</taxon>
        <taxon>Fusarium nisikadoi species complex</taxon>
    </lineage>
</organism>
<evidence type="ECO:0000259" key="3">
    <source>
        <dbReference type="Pfam" id="PF01370"/>
    </source>
</evidence>
<dbReference type="PANTHER" id="PTHR10366">
    <property type="entry name" value="NAD DEPENDENT EPIMERASE/DEHYDRATASE"/>
    <property type="match status" value="1"/>
</dbReference>